<dbReference type="EMBL" id="JWTK01000006">
    <property type="protein sequence ID" value="OJH48770.1"/>
    <property type="molecule type" value="Genomic_DNA"/>
</dbReference>
<dbReference type="OrthoDB" id="387122at2157"/>
<organism evidence="2 5">
    <name type="scientific">Methanohalophilus portucalensis FDF-1</name>
    <dbReference type="NCBI Taxonomy" id="523843"/>
    <lineage>
        <taxon>Archaea</taxon>
        <taxon>Methanobacteriati</taxon>
        <taxon>Methanobacteriota</taxon>
        <taxon>Stenosarchaea group</taxon>
        <taxon>Methanomicrobia</taxon>
        <taxon>Methanosarcinales</taxon>
        <taxon>Methanosarcinaceae</taxon>
        <taxon>Methanohalophilus</taxon>
    </lineage>
</organism>
<dbReference type="Proteomes" id="UP000278252">
    <property type="component" value="Unassembled WGS sequence"/>
</dbReference>
<gene>
    <name evidence="3" type="ORF">EFE41_03820</name>
    <name evidence="2" type="ORF">MPF_1817</name>
    <name evidence="4" type="ORF">SAMN06264941_1911</name>
</gene>
<accession>A0A1L9C2M0</accession>
<feature type="compositionally biased region" description="Polar residues" evidence="1">
    <location>
        <begin position="144"/>
        <end position="161"/>
    </location>
</feature>
<evidence type="ECO:0000313" key="5">
    <source>
        <dbReference type="Proteomes" id="UP000185713"/>
    </source>
</evidence>
<sequence>MKIQIPKNSNNNENFENNTNAKKKKKLHGKCHERDCIAKQEILKPIINVDMTSKDMYEYSEYKGEYSSFRSHLSRYVKRGYIIKYGKRPSYYQLTPMGKDACIDNPFGYREERIALHNQIVSNYDKRMREKYGNNGVAYLNNGTGNNFSGTPPNNMNTPNDFGNEYDSHGNEKSDDENLESQLMEKDKEIKKLEAEKFSLQMTHQKRIEEYAKKVSELQNKSKEQPNTQKSETQKKNEERINRRKKLAKKYNGEYLDMNFFKKWGNMIPVRVKGKNAVKKGDIEILSKNNEEFSRGHIKHKLNEYHIYACGFAIVNYTPQGIYVRDILENGMKEKKLMKY</sequence>
<evidence type="ECO:0000313" key="7">
    <source>
        <dbReference type="Proteomes" id="UP000278252"/>
    </source>
</evidence>
<evidence type="ECO:0000313" key="3">
    <source>
        <dbReference type="EMBL" id="RNI12245.1"/>
    </source>
</evidence>
<dbReference type="EMBL" id="RJJH01000003">
    <property type="protein sequence ID" value="RNI12245.1"/>
    <property type="molecule type" value="Genomic_DNA"/>
</dbReference>
<name>A0A1L9C2M0_9EURY</name>
<reference evidence="2 5" key="1">
    <citation type="submission" date="2014-12" db="EMBL/GenBank/DDBJ databases">
        <title>The genome sequence of Methanohalophilus portucalensis strain FDF1.</title>
        <authorList>
            <person name="Lai M.-C."/>
            <person name="Lai S.-J."/>
        </authorList>
    </citation>
    <scope>NUCLEOTIDE SEQUENCE [LARGE SCALE GENOMIC DNA]</scope>
    <source>
        <strain evidence="2 5">FDF-1</strain>
    </source>
</reference>
<protein>
    <submittedName>
        <fullName evidence="2">Uncharacterized protein</fullName>
    </submittedName>
</protein>
<proteinExistence type="predicted"/>
<evidence type="ECO:0000313" key="4">
    <source>
        <dbReference type="EMBL" id="SMH43138.1"/>
    </source>
</evidence>
<evidence type="ECO:0000313" key="6">
    <source>
        <dbReference type="Proteomes" id="UP000193969"/>
    </source>
</evidence>
<dbReference type="EMBL" id="FXBN01000003">
    <property type="protein sequence ID" value="SMH43138.1"/>
    <property type="molecule type" value="Genomic_DNA"/>
</dbReference>
<dbReference type="AlphaFoldDB" id="A0A1L9C2M0"/>
<feature type="compositionally biased region" description="Low complexity" evidence="1">
    <location>
        <begin position="7"/>
        <end position="20"/>
    </location>
</feature>
<dbReference type="Proteomes" id="UP000193969">
    <property type="component" value="Unassembled WGS sequence"/>
</dbReference>
<evidence type="ECO:0000256" key="1">
    <source>
        <dbReference type="SAM" id="MobiDB-lite"/>
    </source>
</evidence>
<keyword evidence="6" id="KW-1185">Reference proteome</keyword>
<dbReference type="RefSeq" id="WP_072361222.1">
    <property type="nucleotide sequence ID" value="NZ_FXBN01000003.1"/>
</dbReference>
<evidence type="ECO:0000313" key="2">
    <source>
        <dbReference type="EMBL" id="OJH48770.1"/>
    </source>
</evidence>
<feature type="region of interest" description="Disordered" evidence="1">
    <location>
        <begin position="1"/>
        <end position="27"/>
    </location>
</feature>
<feature type="region of interest" description="Disordered" evidence="1">
    <location>
        <begin position="216"/>
        <end position="242"/>
    </location>
</feature>
<reference evidence="4" key="2">
    <citation type="submission" date="2017-04" db="EMBL/GenBank/DDBJ databases">
        <authorList>
            <person name="Afonso C.L."/>
            <person name="Miller P.J."/>
            <person name="Scott M.A."/>
            <person name="Spackman E."/>
            <person name="Goraichik I."/>
            <person name="Dimitrov K.M."/>
            <person name="Suarez D.L."/>
            <person name="Swayne D.E."/>
        </authorList>
    </citation>
    <scope>NUCLEOTIDE SEQUENCE [LARGE SCALE GENOMIC DNA]</scope>
    <source>
        <strain evidence="4">FDF-1</strain>
    </source>
</reference>
<reference evidence="6" key="3">
    <citation type="submission" date="2017-04" db="EMBL/GenBank/DDBJ databases">
        <authorList>
            <person name="Varghese N."/>
            <person name="Submissions S."/>
        </authorList>
    </citation>
    <scope>NUCLEOTIDE SEQUENCE [LARGE SCALE GENOMIC DNA]</scope>
    <source>
        <strain evidence="6">FDF-1</strain>
    </source>
</reference>
<reference evidence="3 7" key="4">
    <citation type="submission" date="2018-10" db="EMBL/GenBank/DDBJ databases">
        <title>Cultivation of a novel Methanohalophilus strain from Kebrit Deep of the Red Sea and a genomic comparison of members of the genus Methanohalophilus.</title>
        <authorList>
            <person name="Guan Y."/>
            <person name="Ngugi D.K."/>
            <person name="Stingl U."/>
        </authorList>
    </citation>
    <scope>NUCLEOTIDE SEQUENCE [LARGE SCALE GENOMIC DNA]</scope>
    <source>
        <strain evidence="3 7">DSM 7471</strain>
    </source>
</reference>
<feature type="compositionally biased region" description="Basic and acidic residues" evidence="1">
    <location>
        <begin position="232"/>
        <end position="241"/>
    </location>
</feature>
<feature type="region of interest" description="Disordered" evidence="1">
    <location>
        <begin position="144"/>
        <end position="178"/>
    </location>
</feature>
<dbReference type="Proteomes" id="UP000185713">
    <property type="component" value="Unassembled WGS sequence"/>
</dbReference>